<proteinExistence type="predicted"/>
<dbReference type="Pfam" id="PF04237">
    <property type="entry name" value="YjbR"/>
    <property type="match status" value="1"/>
</dbReference>
<name>A0A2H9VUU2_9SPHI</name>
<dbReference type="InterPro" id="IPR038056">
    <property type="entry name" value="YjbR-like_sf"/>
</dbReference>
<dbReference type="AlphaFoldDB" id="A0A2H9VUU2"/>
<reference evidence="1 2" key="1">
    <citation type="submission" date="2017-11" db="EMBL/GenBank/DDBJ databases">
        <title>Genomic Encyclopedia of Archaeal and Bacterial Type Strains, Phase II (KMG-II): From Individual Species to Whole Genera.</title>
        <authorList>
            <person name="Goeker M."/>
        </authorList>
    </citation>
    <scope>NUCLEOTIDE SEQUENCE [LARGE SCALE GENOMIC DNA]</scope>
    <source>
        <strain evidence="1 2">DSM 28175</strain>
    </source>
</reference>
<evidence type="ECO:0000313" key="1">
    <source>
        <dbReference type="EMBL" id="PJJ84603.1"/>
    </source>
</evidence>
<dbReference type="InterPro" id="IPR058532">
    <property type="entry name" value="YjbR/MT2646/Rv2570-like"/>
</dbReference>
<dbReference type="SUPFAM" id="SSF142906">
    <property type="entry name" value="YjbR-like"/>
    <property type="match status" value="1"/>
</dbReference>
<dbReference type="Proteomes" id="UP000242687">
    <property type="component" value="Unassembled WGS sequence"/>
</dbReference>
<sequence>MVEIEAVRAFALSLPGTEEYDHFGKPAFRANKRTFATLWVPEQRAMVKLSLIDQSVFSAFDPTVIYPVPNKWGLQGCTFFDLTNVRQDMLEDALTTAWQATSQKRTGKKK</sequence>
<dbReference type="RefSeq" id="WP_100340787.1">
    <property type="nucleotide sequence ID" value="NZ_PGFJ01000001.1"/>
</dbReference>
<evidence type="ECO:0000313" key="2">
    <source>
        <dbReference type="Proteomes" id="UP000242687"/>
    </source>
</evidence>
<gene>
    <name evidence="1" type="ORF">CLV57_1617</name>
</gene>
<accession>A0A2H9VUU2</accession>
<comment type="caution">
    <text evidence="1">The sequence shown here is derived from an EMBL/GenBank/DDBJ whole genome shotgun (WGS) entry which is preliminary data.</text>
</comment>
<dbReference type="EMBL" id="PGFJ01000001">
    <property type="protein sequence ID" value="PJJ84603.1"/>
    <property type="molecule type" value="Genomic_DNA"/>
</dbReference>
<organism evidence="1 2">
    <name type="scientific">Mucilaginibacter auburnensis</name>
    <dbReference type="NCBI Taxonomy" id="1457233"/>
    <lineage>
        <taxon>Bacteria</taxon>
        <taxon>Pseudomonadati</taxon>
        <taxon>Bacteroidota</taxon>
        <taxon>Sphingobacteriia</taxon>
        <taxon>Sphingobacteriales</taxon>
        <taxon>Sphingobacteriaceae</taxon>
        <taxon>Mucilaginibacter</taxon>
    </lineage>
</organism>
<keyword evidence="2" id="KW-1185">Reference proteome</keyword>
<dbReference type="OrthoDB" id="277063at2"/>
<protein>
    <submittedName>
        <fullName evidence="1">YjbR protein</fullName>
    </submittedName>
</protein>